<dbReference type="AlphaFoldDB" id="A0A5N5TCP7"/>
<evidence type="ECO:0000256" key="6">
    <source>
        <dbReference type="ARBA" id="ARBA00023136"/>
    </source>
</evidence>
<sequence length="332" mass="36321">METSREVSTSWTTFQIGIAFLMVLTGSINTLSTKWADNQVSVNSIGQATQFNHPFFQADGMFLGEMSIIVFYISRWYIRRKQRERVELSPVTVCDMTATSTMYLGLTLTYASSFQMLRGAVIVFTGLLSVAFLGRRLKSFQWVGIFFVIVGLVVVGVSDFLSGAGDEDMYTTNGIITGDLLIIAAQVITATQMVIEEKFVTKYNVPPLQAVGWEGIFGFITLTLLLIPFYFIPAGIFSGNPRGVLEDPIDAFIQLSNNGILIAAILGNIISIAFFNFAGVSVTKGAFCNYKNGVRLCSNTSFDGFLNDGYDKSSGQDSADDEPSLNVSKPQA</sequence>
<comment type="caution">
    <text evidence="9">The sequence shown here is derived from an EMBL/GenBank/DDBJ whole genome shotgun (WGS) entry which is preliminary data.</text>
</comment>
<dbReference type="PANTHER" id="PTHR13146">
    <property type="match status" value="1"/>
</dbReference>
<feature type="transmembrane region" description="Helical" evidence="8">
    <location>
        <begin position="116"/>
        <end position="133"/>
    </location>
</feature>
<evidence type="ECO:0000256" key="8">
    <source>
        <dbReference type="SAM" id="Phobius"/>
    </source>
</evidence>
<evidence type="ECO:0000256" key="7">
    <source>
        <dbReference type="SAM" id="MobiDB-lite"/>
    </source>
</evidence>
<dbReference type="PANTHER" id="PTHR13146:SF0">
    <property type="entry name" value="SOLUTE CARRIER FAMILY 35 MEMBER F6"/>
    <property type="match status" value="1"/>
</dbReference>
<keyword evidence="6 8" id="KW-0472">Membrane</keyword>
<feature type="transmembrane region" description="Helical" evidence="8">
    <location>
        <begin position="140"/>
        <end position="162"/>
    </location>
</feature>
<keyword evidence="4 8" id="KW-0812">Transmembrane</keyword>
<dbReference type="OrthoDB" id="29773at2759"/>
<organism evidence="9 10">
    <name type="scientific">Armadillidium nasatum</name>
    <dbReference type="NCBI Taxonomy" id="96803"/>
    <lineage>
        <taxon>Eukaryota</taxon>
        <taxon>Metazoa</taxon>
        <taxon>Ecdysozoa</taxon>
        <taxon>Arthropoda</taxon>
        <taxon>Crustacea</taxon>
        <taxon>Multicrustacea</taxon>
        <taxon>Malacostraca</taxon>
        <taxon>Eumalacostraca</taxon>
        <taxon>Peracarida</taxon>
        <taxon>Isopoda</taxon>
        <taxon>Oniscidea</taxon>
        <taxon>Crinocheta</taxon>
        <taxon>Armadillidiidae</taxon>
        <taxon>Armadillidium</taxon>
    </lineage>
</organism>
<evidence type="ECO:0000256" key="4">
    <source>
        <dbReference type="ARBA" id="ARBA00022692"/>
    </source>
</evidence>
<dbReference type="Pfam" id="PF06027">
    <property type="entry name" value="SLC35F"/>
    <property type="match status" value="1"/>
</dbReference>
<comment type="subcellular location">
    <subcellularLocation>
        <location evidence="1">Membrane</location>
        <topology evidence="1">Multi-pass membrane protein</topology>
    </subcellularLocation>
</comment>
<protein>
    <submittedName>
        <fullName evidence="9">Solute carrier family 35 member F6</fullName>
    </submittedName>
</protein>
<dbReference type="InterPro" id="IPR009262">
    <property type="entry name" value="SLC35_F1/F2/F6"/>
</dbReference>
<evidence type="ECO:0000256" key="5">
    <source>
        <dbReference type="ARBA" id="ARBA00022989"/>
    </source>
</evidence>
<keyword evidence="5 8" id="KW-1133">Transmembrane helix</keyword>
<feature type="transmembrane region" description="Helical" evidence="8">
    <location>
        <begin position="174"/>
        <end position="195"/>
    </location>
</feature>
<reference evidence="9 10" key="1">
    <citation type="journal article" date="2019" name="PLoS Biol.">
        <title>Sex chromosomes control vertical transmission of feminizing Wolbachia symbionts in an isopod.</title>
        <authorList>
            <person name="Becking T."/>
            <person name="Chebbi M.A."/>
            <person name="Giraud I."/>
            <person name="Moumen B."/>
            <person name="Laverre T."/>
            <person name="Caubet Y."/>
            <person name="Peccoud J."/>
            <person name="Gilbert C."/>
            <person name="Cordaux R."/>
        </authorList>
    </citation>
    <scope>NUCLEOTIDE SEQUENCE [LARGE SCALE GENOMIC DNA]</scope>
    <source>
        <strain evidence="9">ANa2</strain>
        <tissue evidence="9">Whole body excluding digestive tract and cuticle</tissue>
    </source>
</reference>
<dbReference type="Proteomes" id="UP000326759">
    <property type="component" value="Unassembled WGS sequence"/>
</dbReference>
<gene>
    <name evidence="9" type="ORF">Anas_12940</name>
</gene>
<evidence type="ECO:0000313" key="9">
    <source>
        <dbReference type="EMBL" id="KAB7503858.1"/>
    </source>
</evidence>
<feature type="transmembrane region" description="Helical" evidence="8">
    <location>
        <begin position="216"/>
        <end position="239"/>
    </location>
</feature>
<keyword evidence="10" id="KW-1185">Reference proteome</keyword>
<evidence type="ECO:0000256" key="3">
    <source>
        <dbReference type="ARBA" id="ARBA00022448"/>
    </source>
</evidence>
<evidence type="ECO:0000256" key="1">
    <source>
        <dbReference type="ARBA" id="ARBA00004141"/>
    </source>
</evidence>
<keyword evidence="3" id="KW-0813">Transport</keyword>
<proteinExistence type="inferred from homology"/>
<feature type="transmembrane region" description="Helical" evidence="8">
    <location>
        <begin position="60"/>
        <end position="78"/>
    </location>
</feature>
<dbReference type="GO" id="GO:0016020">
    <property type="term" value="C:membrane"/>
    <property type="evidence" value="ECO:0007669"/>
    <property type="project" value="UniProtKB-SubCell"/>
</dbReference>
<dbReference type="InterPro" id="IPR037185">
    <property type="entry name" value="EmrE-like"/>
</dbReference>
<dbReference type="EMBL" id="SEYY01004298">
    <property type="protein sequence ID" value="KAB7503858.1"/>
    <property type="molecule type" value="Genomic_DNA"/>
</dbReference>
<comment type="similarity">
    <text evidence="2">Belongs to the SLC35F solute transporter family.</text>
</comment>
<feature type="transmembrane region" description="Helical" evidence="8">
    <location>
        <begin position="259"/>
        <end position="282"/>
    </location>
</feature>
<feature type="transmembrane region" description="Helical" evidence="8">
    <location>
        <begin position="12"/>
        <end position="31"/>
    </location>
</feature>
<feature type="region of interest" description="Disordered" evidence="7">
    <location>
        <begin position="312"/>
        <end position="332"/>
    </location>
</feature>
<name>A0A5N5TCP7_9CRUS</name>
<feature type="transmembrane region" description="Helical" evidence="8">
    <location>
        <begin position="90"/>
        <end position="110"/>
    </location>
</feature>
<accession>A0A5N5TCP7</accession>
<dbReference type="GO" id="GO:0022857">
    <property type="term" value="F:transmembrane transporter activity"/>
    <property type="evidence" value="ECO:0007669"/>
    <property type="project" value="InterPro"/>
</dbReference>
<evidence type="ECO:0000313" key="10">
    <source>
        <dbReference type="Proteomes" id="UP000326759"/>
    </source>
</evidence>
<dbReference type="SUPFAM" id="SSF103481">
    <property type="entry name" value="Multidrug resistance efflux transporter EmrE"/>
    <property type="match status" value="1"/>
</dbReference>
<evidence type="ECO:0000256" key="2">
    <source>
        <dbReference type="ARBA" id="ARBA00007863"/>
    </source>
</evidence>